<keyword evidence="2" id="KW-1185">Reference proteome</keyword>
<dbReference type="Proteomes" id="UP000199228">
    <property type="component" value="Unassembled WGS sequence"/>
</dbReference>
<reference evidence="1 2" key="1">
    <citation type="submission" date="2016-10" db="EMBL/GenBank/DDBJ databases">
        <authorList>
            <person name="de Groot N.N."/>
        </authorList>
    </citation>
    <scope>NUCLEOTIDE SEQUENCE [LARGE SCALE GENOMIC DNA]</scope>
    <source>
        <strain evidence="1 2">DSM 3217</strain>
    </source>
</reference>
<evidence type="ECO:0000313" key="2">
    <source>
        <dbReference type="Proteomes" id="UP000199228"/>
    </source>
</evidence>
<dbReference type="OrthoDB" id="2037745at2"/>
<gene>
    <name evidence="1" type="ORF">SAMN02910417_02603</name>
</gene>
<dbReference type="AlphaFoldDB" id="A0A1G6CR09"/>
<accession>A0A1G6CR09</accession>
<evidence type="ECO:0000313" key="1">
    <source>
        <dbReference type="EMBL" id="SDB35296.1"/>
    </source>
</evidence>
<name>A0A1G6CR09_EUBOX</name>
<protein>
    <submittedName>
        <fullName evidence="1">Uncharacterized protein</fullName>
    </submittedName>
</protein>
<dbReference type="RefSeq" id="WP_090174782.1">
    <property type="nucleotide sequence ID" value="NZ_FMXR01000025.1"/>
</dbReference>
<sequence>MKIIDMRFDSNLIQSWIGKKFVKYKCDVFNFTNSVTQIVGLYIGDEIYSLTNIQEAVDYFGFIEDMSVSKIAKGEDSAIKSAFKNVEMISTPVGEEITSVKIVNEQQTMAINGELTYEVWLTRAIIFEAGGREILFEKDTVPFSEEITIQRGYNLIDKISDNDDFLEEWDEEYTPVYKREVIVVASLFDSNRIKF</sequence>
<dbReference type="EMBL" id="FMXR01000025">
    <property type="protein sequence ID" value="SDB35296.1"/>
    <property type="molecule type" value="Genomic_DNA"/>
</dbReference>
<proteinExistence type="predicted"/>
<organism evidence="1 2">
    <name type="scientific">Eubacterium oxidoreducens</name>
    <dbReference type="NCBI Taxonomy" id="1732"/>
    <lineage>
        <taxon>Bacteria</taxon>
        <taxon>Bacillati</taxon>
        <taxon>Bacillota</taxon>
        <taxon>Clostridia</taxon>
        <taxon>Eubacteriales</taxon>
        <taxon>Eubacteriaceae</taxon>
        <taxon>Eubacterium</taxon>
    </lineage>
</organism>
<dbReference type="STRING" id="1732.SAMN02910417_02603"/>